<feature type="transmembrane region" description="Helical" evidence="2">
    <location>
        <begin position="266"/>
        <end position="285"/>
    </location>
</feature>
<feature type="transmembrane region" description="Helical" evidence="2">
    <location>
        <begin position="91"/>
        <end position="112"/>
    </location>
</feature>
<sequence>MTAAHPLLSAIGGSVRSVTTRYREVLVLPGARGIVVPAAVARLGVAMTGLGLLFSVQHASGSYAVAGAATGVFAAAEAVVGPQLARLVDGWGQGATVPAIVAVHAAAMIVALTSVGSVPTLLTLALVAGAGATVPQPGALSAARWVHLVADPARLRTAFALEASVNDAAFLCGPVLVTVASTSLSPWAGSVAAGLLLVVGCVVLSCRRGTDPGPRRRERHPGRPRTTSLRTPRFVATLGVNAGLGCFFGAVPLLVAARATDSGLEALTGVILALSSAASIVAGLAYGSLRRSPRPPVVQLVAAVVLAGGAAVGALWPSLPGSALMLVVGGAAIAPLLASSSQIVHATIAPAELTQGFTWINTASASGIAASAALTGTLIATAGIRAATAALVGLVLIAVVSAALAARGGRPDAVPAASR</sequence>
<feature type="transmembrane region" description="Helical" evidence="2">
    <location>
        <begin position="356"/>
        <end position="380"/>
    </location>
</feature>
<evidence type="ECO:0000313" key="4">
    <source>
        <dbReference type="Proteomes" id="UP000239241"/>
    </source>
</evidence>
<accession>A0A2S5VXQ5</accession>
<comment type="caution">
    <text evidence="3">The sequence shown here is derived from an EMBL/GenBank/DDBJ whole genome shotgun (WGS) entry which is preliminary data.</text>
</comment>
<dbReference type="EMBL" id="PSXY01000002">
    <property type="protein sequence ID" value="PPF71050.1"/>
    <property type="molecule type" value="Genomic_DNA"/>
</dbReference>
<dbReference type="SUPFAM" id="SSF103473">
    <property type="entry name" value="MFS general substrate transporter"/>
    <property type="match status" value="1"/>
</dbReference>
<feature type="transmembrane region" description="Helical" evidence="2">
    <location>
        <begin position="234"/>
        <end position="254"/>
    </location>
</feature>
<evidence type="ECO:0000256" key="2">
    <source>
        <dbReference type="SAM" id="Phobius"/>
    </source>
</evidence>
<feature type="transmembrane region" description="Helical" evidence="2">
    <location>
        <begin position="63"/>
        <end position="85"/>
    </location>
</feature>
<dbReference type="Pfam" id="PF07690">
    <property type="entry name" value="MFS_1"/>
    <property type="match status" value="1"/>
</dbReference>
<feature type="region of interest" description="Disordered" evidence="1">
    <location>
        <begin position="209"/>
        <end position="228"/>
    </location>
</feature>
<dbReference type="InterPro" id="IPR011701">
    <property type="entry name" value="MFS"/>
</dbReference>
<feature type="transmembrane region" description="Helical" evidence="2">
    <location>
        <begin position="322"/>
        <end position="344"/>
    </location>
</feature>
<dbReference type="InterPro" id="IPR036259">
    <property type="entry name" value="MFS_trans_sf"/>
</dbReference>
<gene>
    <name evidence="3" type="ORF">C5E16_02045</name>
</gene>
<evidence type="ECO:0000256" key="1">
    <source>
        <dbReference type="SAM" id="MobiDB-lite"/>
    </source>
</evidence>
<dbReference type="Proteomes" id="UP000239241">
    <property type="component" value="Unassembled WGS sequence"/>
</dbReference>
<feature type="transmembrane region" description="Helical" evidence="2">
    <location>
        <begin position="386"/>
        <end position="406"/>
    </location>
</feature>
<keyword evidence="2" id="KW-0812">Transmembrane</keyword>
<feature type="transmembrane region" description="Helical" evidence="2">
    <location>
        <begin position="187"/>
        <end position="206"/>
    </location>
</feature>
<reference evidence="3 4" key="1">
    <citation type="submission" date="2018-02" db="EMBL/GenBank/DDBJ databases">
        <title>Bacteriophage NCPPB3778 and a type I-E CRISPR drive the evolution of the US Biological Select Agent, Rathayibacter toxicus.</title>
        <authorList>
            <person name="Davis E.W.II."/>
            <person name="Tabima J.F."/>
            <person name="Weisberg A.J."/>
            <person name="Lopes L.D."/>
            <person name="Wiseman M.S."/>
            <person name="Wiseman M.S."/>
            <person name="Pupko T."/>
            <person name="Belcher M.S."/>
            <person name="Sechler A.J."/>
            <person name="Tancos M.A."/>
            <person name="Schroeder B.K."/>
            <person name="Murray T.D."/>
            <person name="Luster D.G."/>
            <person name="Schneider W.L."/>
            <person name="Rogers E."/>
            <person name="Andreote F.D."/>
            <person name="Grunwald N.J."/>
            <person name="Putnam M.L."/>
            <person name="Chang J.H."/>
        </authorList>
    </citation>
    <scope>NUCLEOTIDE SEQUENCE [LARGE SCALE GENOMIC DNA]</scope>
    <source>
        <strain evidence="3 4">AY1B3</strain>
    </source>
</reference>
<dbReference type="PANTHER" id="PTHR23542">
    <property type="match status" value="1"/>
</dbReference>
<dbReference type="RefSeq" id="WP_104289346.1">
    <property type="nucleotide sequence ID" value="NZ_PSXY01000002.1"/>
</dbReference>
<feature type="transmembrane region" description="Helical" evidence="2">
    <location>
        <begin position="297"/>
        <end position="316"/>
    </location>
</feature>
<organism evidence="3 4">
    <name type="scientific">Clavibacter michiganensis</name>
    <dbReference type="NCBI Taxonomy" id="28447"/>
    <lineage>
        <taxon>Bacteria</taxon>
        <taxon>Bacillati</taxon>
        <taxon>Actinomycetota</taxon>
        <taxon>Actinomycetes</taxon>
        <taxon>Micrococcales</taxon>
        <taxon>Microbacteriaceae</taxon>
        <taxon>Clavibacter</taxon>
    </lineage>
</organism>
<dbReference type="AlphaFoldDB" id="A0A2S5VXQ5"/>
<dbReference type="PANTHER" id="PTHR23542:SF1">
    <property type="entry name" value="MAJOR FACILITATOR SUPERFAMILY (MFS) PROFILE DOMAIN-CONTAINING PROTEIN"/>
    <property type="match status" value="1"/>
</dbReference>
<name>A0A2S5VXQ5_9MICO</name>
<keyword evidence="2" id="KW-0472">Membrane</keyword>
<keyword evidence="2" id="KW-1133">Transmembrane helix</keyword>
<feature type="transmembrane region" description="Helical" evidence="2">
    <location>
        <begin position="33"/>
        <end position="56"/>
    </location>
</feature>
<protein>
    <submittedName>
        <fullName evidence="3">MFS transporter</fullName>
    </submittedName>
</protein>
<dbReference type="Gene3D" id="1.20.1250.20">
    <property type="entry name" value="MFS general substrate transporter like domains"/>
    <property type="match status" value="1"/>
</dbReference>
<proteinExistence type="predicted"/>
<dbReference type="GO" id="GO:0022857">
    <property type="term" value="F:transmembrane transporter activity"/>
    <property type="evidence" value="ECO:0007669"/>
    <property type="project" value="InterPro"/>
</dbReference>
<feature type="transmembrane region" description="Helical" evidence="2">
    <location>
        <begin position="124"/>
        <end position="146"/>
    </location>
</feature>
<evidence type="ECO:0000313" key="3">
    <source>
        <dbReference type="EMBL" id="PPF71050.1"/>
    </source>
</evidence>